<dbReference type="SMART" id="SM00228">
    <property type="entry name" value="PDZ"/>
    <property type="match status" value="1"/>
</dbReference>
<evidence type="ECO:0000259" key="3">
    <source>
        <dbReference type="PROSITE" id="PS50106"/>
    </source>
</evidence>
<dbReference type="InterPro" id="IPR036034">
    <property type="entry name" value="PDZ_sf"/>
</dbReference>
<keyword evidence="5" id="KW-1185">Reference proteome</keyword>
<dbReference type="EMBL" id="CP002431">
    <property type="protein sequence ID" value="ADU64202.1"/>
    <property type="molecule type" value="Genomic_DNA"/>
</dbReference>
<dbReference type="AlphaFoldDB" id="E6VRR5"/>
<organism evidence="4 5">
    <name type="scientific">Pseudodesulfovibrio aespoeensis (strain ATCC 700646 / DSM 10631 / Aspo-2)</name>
    <name type="common">Desulfovibrio aespoeensis</name>
    <dbReference type="NCBI Taxonomy" id="643562"/>
    <lineage>
        <taxon>Bacteria</taxon>
        <taxon>Pseudomonadati</taxon>
        <taxon>Thermodesulfobacteriota</taxon>
        <taxon>Desulfovibrionia</taxon>
        <taxon>Desulfovibrionales</taxon>
        <taxon>Desulfovibrionaceae</taxon>
    </lineage>
</organism>
<accession>E6VRR5</accession>
<dbReference type="Proteomes" id="UP000002191">
    <property type="component" value="Chromosome"/>
</dbReference>
<protein>
    <recommendedName>
        <fullName evidence="3">PDZ domain-containing protein</fullName>
    </recommendedName>
</protein>
<dbReference type="STRING" id="643562.Daes_3211"/>
<dbReference type="HOGENOM" id="CLU_035488_1_0_7"/>
<evidence type="ECO:0000313" key="4">
    <source>
        <dbReference type="EMBL" id="ADU64202.1"/>
    </source>
</evidence>
<feature type="compositionally biased region" description="Polar residues" evidence="1">
    <location>
        <begin position="400"/>
        <end position="422"/>
    </location>
</feature>
<dbReference type="InterPro" id="IPR001478">
    <property type="entry name" value="PDZ"/>
</dbReference>
<dbReference type="eggNOG" id="COG3016">
    <property type="taxonomic scope" value="Bacteria"/>
</dbReference>
<evidence type="ECO:0000313" key="5">
    <source>
        <dbReference type="Proteomes" id="UP000002191"/>
    </source>
</evidence>
<dbReference type="Pfam" id="PF04187">
    <property type="entry name" value="Cofac_haem_bdg"/>
    <property type="match status" value="1"/>
</dbReference>
<evidence type="ECO:0000256" key="2">
    <source>
        <dbReference type="SAM" id="SignalP"/>
    </source>
</evidence>
<feature type="domain" description="PDZ" evidence="3">
    <location>
        <begin position="300"/>
        <end position="353"/>
    </location>
</feature>
<dbReference type="InterPro" id="IPR007314">
    <property type="entry name" value="Cofac_haem-bd_dom"/>
</dbReference>
<dbReference type="Gene3D" id="2.30.42.10">
    <property type="match status" value="1"/>
</dbReference>
<sequence length="428" mass="46653" precursor="true">MHMRLFWPTAPRLALLLVLAMALGACTAKVAHPPLGVTFLPRSGEFVSGVGERLSFAEVLKLAEGKDYILVGEDHRNACDHTVQQRLLAGLAESSAPPVVGLEMVAVDMQPALDRFAAGQVDVDGLEAELKWSERWGYPYALFRGHFETIRRHSLPVAGLNVPSAVTRKIAREGLDALTQDERAWLPAEIVPVANAQAPFLDMVLEQHLARDARELPLDEATRRERFFLVQAIWDSKMAEVAVAMHRQYDWPVLVVAGGGHVENGWGIARRIRQFDPGAKVLLIMPWRGDEFDSGSGDAFIFCPETYESKMGATLTATGRGGLLVESVTRGSRADVAGLRPGDTLLEATGVPLDRLMDLHMAGFKVHEADEPLVFTVWRGGQTFKADLGKLGTKAGKTMPKSSATAEGTQMPKSSDSSQTKPETGRGR</sequence>
<gene>
    <name evidence="4" type="ordered locus">Daes_3211</name>
</gene>
<feature type="region of interest" description="Disordered" evidence="1">
    <location>
        <begin position="391"/>
        <end position="428"/>
    </location>
</feature>
<dbReference type="KEGG" id="das:Daes_3211"/>
<dbReference type="RefSeq" id="WP_013516102.1">
    <property type="nucleotide sequence ID" value="NC_014844.1"/>
</dbReference>
<feature type="signal peptide" evidence="2">
    <location>
        <begin position="1"/>
        <end position="31"/>
    </location>
</feature>
<feature type="chain" id="PRO_5003211253" description="PDZ domain-containing protein" evidence="2">
    <location>
        <begin position="32"/>
        <end position="428"/>
    </location>
</feature>
<evidence type="ECO:0000256" key="1">
    <source>
        <dbReference type="SAM" id="MobiDB-lite"/>
    </source>
</evidence>
<dbReference type="SUPFAM" id="SSF159501">
    <property type="entry name" value="EreA/ChaN-like"/>
    <property type="match status" value="1"/>
</dbReference>
<dbReference type="SUPFAM" id="SSF50156">
    <property type="entry name" value="PDZ domain-like"/>
    <property type="match status" value="1"/>
</dbReference>
<proteinExistence type="predicted"/>
<dbReference type="OrthoDB" id="9795827at2"/>
<dbReference type="PROSITE" id="PS50106">
    <property type="entry name" value="PDZ"/>
    <property type="match status" value="1"/>
</dbReference>
<reference evidence="5" key="1">
    <citation type="submission" date="2010-12" db="EMBL/GenBank/DDBJ databases">
        <title>Complete sequence of Desulfovibrio aespoeensis Aspo-2.</title>
        <authorList>
            <consortium name="US DOE Joint Genome Institute"/>
            <person name="Lucas S."/>
            <person name="Copeland A."/>
            <person name="Lapidus A."/>
            <person name="Cheng J.-F."/>
            <person name="Goodwin L."/>
            <person name="Pitluck S."/>
            <person name="Chertkov O."/>
            <person name="Misra M."/>
            <person name="Detter J.C."/>
            <person name="Han C."/>
            <person name="Tapia R."/>
            <person name="Land M."/>
            <person name="Hauser L."/>
            <person name="Kyrpides N."/>
            <person name="Ivanova N."/>
            <person name="Ovchinnikova G."/>
            <person name="Pedersen K."/>
            <person name="Jagevall S."/>
            <person name="Hazen T."/>
            <person name="Woyke T."/>
        </authorList>
    </citation>
    <scope>NUCLEOTIDE SEQUENCE [LARGE SCALE GENOMIC DNA]</scope>
    <source>
        <strain evidence="5">ATCC 700646 / DSM 10631 / Aspo-2</strain>
    </source>
</reference>
<dbReference type="Gene3D" id="3.40.50.11550">
    <property type="match status" value="2"/>
</dbReference>
<keyword evidence="2" id="KW-0732">Signal</keyword>
<dbReference type="PROSITE" id="PS51257">
    <property type="entry name" value="PROKAR_LIPOPROTEIN"/>
    <property type="match status" value="1"/>
</dbReference>
<reference evidence="4 5" key="2">
    <citation type="journal article" date="2014" name="Genome Announc.">
        <title>Complete Genome Sequence of the Subsurface, Mesophilic Sulfate-Reducing Bacterium Desulfovibrio aespoeensis Aspo-2.</title>
        <authorList>
            <person name="Pedersen K."/>
            <person name="Bengtsson A."/>
            <person name="Edlund J."/>
            <person name="Rabe L."/>
            <person name="Hazen T."/>
            <person name="Chakraborty R."/>
            <person name="Goodwin L."/>
            <person name="Shapiro N."/>
        </authorList>
    </citation>
    <scope>NUCLEOTIDE SEQUENCE [LARGE SCALE GENOMIC DNA]</scope>
    <source>
        <strain evidence="5">ATCC 700646 / DSM 10631 / Aspo-2</strain>
    </source>
</reference>
<dbReference type="CDD" id="cd14727">
    <property type="entry name" value="ChanN-like"/>
    <property type="match status" value="1"/>
</dbReference>
<name>E6VRR5_PSEA9</name>